<sequence length="310" mass="34821">MTQNICCKTTLAAITLVLLSSCAVNQSAEPHGYSFIYSAKEGNNRSVFLSDEYGQNRLKVIDLTNNDGYPSISPNGKSIAFYSKYDNNKTWSIHTVGLDGANVKRLTEEKFVWDSAPSWSPDGSSIIFSREYKDASDQWQEEIWLMDANGNNQRQLRTLNGRAASFLPDGKIVFQSNSKQSQLFIADIQGNNKVQLTYTNSNNRSPAVSPNGKYIAFLSNRDGNQEVYVMNIDGSAQRRLTFNNVEDWDPAWSADSNYIYFISQNESDFYDVFSIHRGGSSLTKRLTSGSQVNSVIKLDDKLLSKLKENQ</sequence>
<dbReference type="PANTHER" id="PTHR36842">
    <property type="entry name" value="PROTEIN TOLB HOMOLOG"/>
    <property type="match status" value="1"/>
</dbReference>
<dbReference type="RefSeq" id="WP_023399162.1">
    <property type="nucleotide sequence ID" value="NZ_AUSV01000036.1"/>
</dbReference>
<keyword evidence="2" id="KW-0732">Signal</keyword>
<evidence type="ECO:0000313" key="4">
    <source>
        <dbReference type="Proteomes" id="UP000017820"/>
    </source>
</evidence>
<dbReference type="PATRIC" id="fig|1353533.3.peg.2245"/>
<feature type="signal peptide" evidence="2">
    <location>
        <begin position="1"/>
        <end position="28"/>
    </location>
</feature>
<dbReference type="SUPFAM" id="SSF69304">
    <property type="entry name" value="Tricorn protease N-terminal domain"/>
    <property type="match status" value="1"/>
</dbReference>
<feature type="chain" id="PRO_5004720168" evidence="2">
    <location>
        <begin position="29"/>
        <end position="310"/>
    </location>
</feature>
<dbReference type="InterPro" id="IPR011042">
    <property type="entry name" value="6-blade_b-propeller_TolB-like"/>
</dbReference>
<dbReference type="AlphaFoldDB" id="V4H7J1"/>
<evidence type="ECO:0000313" key="3">
    <source>
        <dbReference type="EMBL" id="ESP93431.1"/>
    </source>
</evidence>
<dbReference type="Gene3D" id="2.120.10.30">
    <property type="entry name" value="TolB, C-terminal domain"/>
    <property type="match status" value="1"/>
</dbReference>
<dbReference type="PANTHER" id="PTHR36842:SF1">
    <property type="entry name" value="PROTEIN TOLB"/>
    <property type="match status" value="1"/>
</dbReference>
<organism evidence="3 4">
    <name type="scientific">Pseudoalteromonas luteoviolacea (strain 2ta16)</name>
    <dbReference type="NCBI Taxonomy" id="1353533"/>
    <lineage>
        <taxon>Bacteria</taxon>
        <taxon>Pseudomonadati</taxon>
        <taxon>Pseudomonadota</taxon>
        <taxon>Gammaproteobacteria</taxon>
        <taxon>Alteromonadales</taxon>
        <taxon>Pseudoalteromonadaceae</taxon>
        <taxon>Pseudoalteromonas</taxon>
    </lineage>
</organism>
<name>V4H7J1_PSEL2</name>
<dbReference type="Gene3D" id="2.120.10.60">
    <property type="entry name" value="Tricorn protease N-terminal domain"/>
    <property type="match status" value="1"/>
</dbReference>
<evidence type="ECO:0000256" key="1">
    <source>
        <dbReference type="ARBA" id="ARBA00009820"/>
    </source>
</evidence>
<reference evidence="3 4" key="1">
    <citation type="submission" date="2013-07" db="EMBL/GenBank/DDBJ databases">
        <title>Draft genome sequence of Pseudoalteromonas luteoviolacea 2ta16.</title>
        <authorList>
            <person name="Allen E.E."/>
            <person name="Azam F."/>
            <person name="Podell S."/>
        </authorList>
    </citation>
    <scope>NUCLEOTIDE SEQUENCE [LARGE SCALE GENOMIC DNA]</scope>
    <source>
        <strain evidence="3 4">2ta16</strain>
    </source>
</reference>
<comment type="similarity">
    <text evidence="1">Belongs to the TolB family.</text>
</comment>
<comment type="caution">
    <text evidence="3">The sequence shown here is derived from an EMBL/GenBank/DDBJ whole genome shotgun (WGS) entry which is preliminary data.</text>
</comment>
<proteinExistence type="inferred from homology"/>
<dbReference type="EMBL" id="AUSV01000036">
    <property type="protein sequence ID" value="ESP93431.1"/>
    <property type="molecule type" value="Genomic_DNA"/>
</dbReference>
<gene>
    <name evidence="3" type="ORF">PL2TA16_03284</name>
</gene>
<dbReference type="InterPro" id="IPR011659">
    <property type="entry name" value="WD40"/>
</dbReference>
<protein>
    <submittedName>
        <fullName evidence="3">Periplasmic component of the Tol biopolymer transport system</fullName>
    </submittedName>
</protein>
<evidence type="ECO:0000256" key="2">
    <source>
        <dbReference type="SAM" id="SignalP"/>
    </source>
</evidence>
<dbReference type="Pfam" id="PF26549">
    <property type="entry name" value="Tricorn_N"/>
    <property type="match status" value="1"/>
</dbReference>
<dbReference type="Pfam" id="PF07676">
    <property type="entry name" value="PD40"/>
    <property type="match status" value="2"/>
</dbReference>
<accession>V4H7J1</accession>
<dbReference type="Proteomes" id="UP000017820">
    <property type="component" value="Unassembled WGS sequence"/>
</dbReference>